<evidence type="ECO:0000256" key="1">
    <source>
        <dbReference type="ARBA" id="ARBA00022723"/>
    </source>
</evidence>
<dbReference type="EMBL" id="AP006497">
    <property type="protein sequence ID" value="BAM81581.1"/>
    <property type="molecule type" value="Genomic_DNA"/>
</dbReference>
<gene>
    <name evidence="8" type="ORF">CYME_CMO233C</name>
</gene>
<evidence type="ECO:0000256" key="5">
    <source>
        <dbReference type="SAM" id="MobiDB-lite"/>
    </source>
</evidence>
<dbReference type="Gene3D" id="2.30.130.40">
    <property type="entry name" value="LON domain-like"/>
    <property type="match status" value="1"/>
</dbReference>
<dbReference type="InterPro" id="IPR017907">
    <property type="entry name" value="Znf_RING_CS"/>
</dbReference>
<dbReference type="InterPro" id="IPR015947">
    <property type="entry name" value="PUA-like_sf"/>
</dbReference>
<dbReference type="eggNOG" id="KOG4159">
    <property type="taxonomic scope" value="Eukaryota"/>
</dbReference>
<organism evidence="8 9">
    <name type="scientific">Cyanidioschyzon merolae (strain NIES-3377 / 10D)</name>
    <name type="common">Unicellular red alga</name>
    <dbReference type="NCBI Taxonomy" id="280699"/>
    <lineage>
        <taxon>Eukaryota</taxon>
        <taxon>Rhodophyta</taxon>
        <taxon>Bangiophyceae</taxon>
        <taxon>Cyanidiales</taxon>
        <taxon>Cyanidiaceae</taxon>
        <taxon>Cyanidioschyzon</taxon>
    </lineage>
</organism>
<evidence type="ECO:0000259" key="7">
    <source>
        <dbReference type="PROSITE" id="PS51787"/>
    </source>
</evidence>
<dbReference type="STRING" id="280699.M1UUM4"/>
<feature type="compositionally biased region" description="Polar residues" evidence="5">
    <location>
        <begin position="348"/>
        <end position="358"/>
    </location>
</feature>
<keyword evidence="3" id="KW-0862">Zinc</keyword>
<dbReference type="KEGG" id="cme:CYME_CMO233C"/>
<dbReference type="Pfam" id="PF13923">
    <property type="entry name" value="zf-C3HC4_2"/>
    <property type="match status" value="1"/>
</dbReference>
<keyword evidence="2 4" id="KW-0863">Zinc-finger</keyword>
<dbReference type="PROSITE" id="PS51787">
    <property type="entry name" value="LON_N"/>
    <property type="match status" value="1"/>
</dbReference>
<accession>M1UUM4</accession>
<protein>
    <submittedName>
        <fullName evidence="8">Uncharacterized protein</fullName>
    </submittedName>
</protein>
<evidence type="ECO:0000256" key="3">
    <source>
        <dbReference type="ARBA" id="ARBA00022833"/>
    </source>
</evidence>
<dbReference type="CDD" id="cd16514">
    <property type="entry name" value="RING-HC_LONFs_rpt2"/>
    <property type="match status" value="1"/>
</dbReference>
<dbReference type="PROSITE" id="PS50089">
    <property type="entry name" value="ZF_RING_2"/>
    <property type="match status" value="1"/>
</dbReference>
<evidence type="ECO:0000256" key="4">
    <source>
        <dbReference type="PROSITE-ProRule" id="PRU00175"/>
    </source>
</evidence>
<evidence type="ECO:0000313" key="9">
    <source>
        <dbReference type="Proteomes" id="UP000007014"/>
    </source>
</evidence>
<dbReference type="PANTHER" id="PTHR23327:SF42">
    <property type="entry name" value="LON PEPTIDASE N-TERMINAL DOMAIN AND RING FINGER PROTEIN C14F5.10C"/>
    <property type="match status" value="1"/>
</dbReference>
<dbReference type="InterPro" id="IPR013083">
    <property type="entry name" value="Znf_RING/FYVE/PHD"/>
</dbReference>
<dbReference type="SUPFAM" id="SSF57850">
    <property type="entry name" value="RING/U-box"/>
    <property type="match status" value="1"/>
</dbReference>
<dbReference type="PROSITE" id="PS00518">
    <property type="entry name" value="ZF_RING_1"/>
    <property type="match status" value="1"/>
</dbReference>
<dbReference type="InterPro" id="IPR003111">
    <property type="entry name" value="Lon_prtase_N"/>
</dbReference>
<dbReference type="SMART" id="SM00184">
    <property type="entry name" value="RING"/>
    <property type="match status" value="1"/>
</dbReference>
<dbReference type="SMART" id="SM00464">
    <property type="entry name" value="LON"/>
    <property type="match status" value="1"/>
</dbReference>
<dbReference type="OrthoDB" id="5922at2759"/>
<dbReference type="Proteomes" id="UP000007014">
    <property type="component" value="Chromosome 15"/>
</dbReference>
<proteinExistence type="predicted"/>
<feature type="domain" description="RING-type" evidence="6">
    <location>
        <begin position="16"/>
        <end position="54"/>
    </location>
</feature>
<dbReference type="Pfam" id="PF02190">
    <property type="entry name" value="LON_substr_bdg"/>
    <property type="match status" value="1"/>
</dbReference>
<evidence type="ECO:0000259" key="6">
    <source>
        <dbReference type="PROSITE" id="PS50089"/>
    </source>
</evidence>
<feature type="region of interest" description="Disordered" evidence="5">
    <location>
        <begin position="348"/>
        <end position="371"/>
    </location>
</feature>
<dbReference type="Gene3D" id="3.30.40.10">
    <property type="entry name" value="Zinc/RING finger domain, C3HC4 (zinc finger)"/>
    <property type="match status" value="1"/>
</dbReference>
<name>M1UUM4_CYAM1</name>
<feature type="domain" description="Lon N-terminal" evidence="7">
    <location>
        <begin position="150"/>
        <end position="417"/>
    </location>
</feature>
<dbReference type="InterPro" id="IPR046336">
    <property type="entry name" value="Lon_prtase_N_sf"/>
</dbReference>
<dbReference type="GeneID" id="16995716"/>
<evidence type="ECO:0000313" key="8">
    <source>
        <dbReference type="EMBL" id="BAM81581.1"/>
    </source>
</evidence>
<dbReference type="SUPFAM" id="SSF88697">
    <property type="entry name" value="PUA domain-like"/>
    <property type="match status" value="1"/>
</dbReference>
<feature type="compositionally biased region" description="Low complexity" evidence="5">
    <location>
        <begin position="105"/>
        <end position="135"/>
    </location>
</feature>
<dbReference type="RefSeq" id="XP_005537617.1">
    <property type="nucleotide sequence ID" value="XM_005537560.1"/>
</dbReference>
<dbReference type="HOGENOM" id="CLU_627568_0_0_1"/>
<keyword evidence="9" id="KW-1185">Reference proteome</keyword>
<reference evidence="8 9" key="2">
    <citation type="journal article" date="2007" name="BMC Biol.">
        <title>A 100%-complete sequence reveals unusually simple genomic features in the hot-spring red alga Cyanidioschyzon merolae.</title>
        <authorList>
            <person name="Nozaki H."/>
            <person name="Takano H."/>
            <person name="Misumi O."/>
            <person name="Terasawa K."/>
            <person name="Matsuzaki M."/>
            <person name="Maruyama S."/>
            <person name="Nishida K."/>
            <person name="Yagisawa F."/>
            <person name="Yoshida Y."/>
            <person name="Fujiwara T."/>
            <person name="Takio S."/>
            <person name="Tamura K."/>
            <person name="Chung S.J."/>
            <person name="Nakamura S."/>
            <person name="Kuroiwa H."/>
            <person name="Tanaka K."/>
            <person name="Sato N."/>
            <person name="Kuroiwa T."/>
        </authorList>
    </citation>
    <scope>NUCLEOTIDE SEQUENCE [LARGE SCALE GENOMIC DNA]</scope>
    <source>
        <strain evidence="8 9">10D</strain>
    </source>
</reference>
<keyword evidence="1" id="KW-0479">Metal-binding</keyword>
<reference evidence="8 9" key="1">
    <citation type="journal article" date="2004" name="Nature">
        <title>Genome sequence of the ultrasmall unicellular red alga Cyanidioschyzon merolae 10D.</title>
        <authorList>
            <person name="Matsuzaki M."/>
            <person name="Misumi O."/>
            <person name="Shin-i T."/>
            <person name="Maruyama S."/>
            <person name="Takahara M."/>
            <person name="Miyagishima S."/>
            <person name="Mori T."/>
            <person name="Nishida K."/>
            <person name="Yagisawa F."/>
            <person name="Nishida K."/>
            <person name="Yoshida Y."/>
            <person name="Nishimura Y."/>
            <person name="Nakao S."/>
            <person name="Kobayashi T."/>
            <person name="Momoyama Y."/>
            <person name="Higashiyama T."/>
            <person name="Minoda A."/>
            <person name="Sano M."/>
            <person name="Nomoto H."/>
            <person name="Oishi K."/>
            <person name="Hayashi H."/>
            <person name="Ohta F."/>
            <person name="Nishizaka S."/>
            <person name="Haga S."/>
            <person name="Miura S."/>
            <person name="Morishita T."/>
            <person name="Kabeya Y."/>
            <person name="Terasawa K."/>
            <person name="Suzuki Y."/>
            <person name="Ishii Y."/>
            <person name="Asakawa S."/>
            <person name="Takano H."/>
            <person name="Ohta N."/>
            <person name="Kuroiwa H."/>
            <person name="Tanaka K."/>
            <person name="Shimizu N."/>
            <person name="Sugano S."/>
            <person name="Sato N."/>
            <person name="Nozaki H."/>
            <person name="Ogasawara N."/>
            <person name="Kohara Y."/>
            <person name="Kuroiwa T."/>
        </authorList>
    </citation>
    <scope>NUCLEOTIDE SEQUENCE [LARGE SCALE GENOMIC DNA]</scope>
    <source>
        <strain evidence="8 9">10D</strain>
    </source>
</reference>
<feature type="region of interest" description="Disordered" evidence="5">
    <location>
        <begin position="105"/>
        <end position="140"/>
    </location>
</feature>
<dbReference type="AlphaFoldDB" id="M1UUM4"/>
<dbReference type="Gramene" id="CMO233CT">
    <property type="protein sequence ID" value="CMO233CT"/>
    <property type="gene ID" value="CMO233C"/>
</dbReference>
<sequence>METVDEQNFERYGLDCPLCMRLLYEPLTTPCGHTFCRSCLARALDHASYCPICRTVLYVDSEKHPVTVAVAKVCEELFPDVYRQRAIEEERECTHQFDAPAATAAVAPDGTPPVETQPASNSGNSSRSSGTTETTVPVTSGPAVTVNQRIRWLPLFLLDEAVFPYQRIQLHIFEPRYRLMLRRVMASSRQFGFVAVFRQPPAGLNVIRAAGGHPFMATVGTVLQVTDCERLGDGRSLIDVIGINRFRIIPETVHIVDGYVVARVELWNEDSESETENPDVAYLNGRGPDPELRTRFVSLIRDALEFAFDAARVELFTPASQGSVSPELHGLTPVLGTMEEPSLSELTQCETESETSPRSPARSGPEGRGSRVQAVTRISFWLAHHTTPETAERQRLLEMRSALERLDKVMRGVRARRLPMLLRRLRMESSNSSNNNE</sequence>
<dbReference type="GO" id="GO:0008270">
    <property type="term" value="F:zinc ion binding"/>
    <property type="evidence" value="ECO:0007669"/>
    <property type="project" value="UniProtKB-KW"/>
</dbReference>
<dbReference type="OMA" id="FHECESY"/>
<dbReference type="PANTHER" id="PTHR23327">
    <property type="entry name" value="RING FINGER PROTEIN 127"/>
    <property type="match status" value="1"/>
</dbReference>
<dbReference type="GO" id="GO:0061630">
    <property type="term" value="F:ubiquitin protein ligase activity"/>
    <property type="evidence" value="ECO:0007669"/>
    <property type="project" value="TreeGrafter"/>
</dbReference>
<evidence type="ECO:0000256" key="2">
    <source>
        <dbReference type="ARBA" id="ARBA00022771"/>
    </source>
</evidence>
<dbReference type="Gene3D" id="1.20.58.1480">
    <property type="match status" value="1"/>
</dbReference>
<dbReference type="InterPro" id="IPR001841">
    <property type="entry name" value="Znf_RING"/>
</dbReference>